<dbReference type="AlphaFoldDB" id="A0A387G345"/>
<name>A0A387G345_9HYPH</name>
<dbReference type="Proteomes" id="UP000282195">
    <property type="component" value="Plasmid pRCCGE525c"/>
</dbReference>
<evidence type="ECO:0000313" key="1">
    <source>
        <dbReference type="EMBL" id="AYG62432.1"/>
    </source>
</evidence>
<sequence>MRTFTWQTDLSWTSSSNVESTIDASVTNRRGWGRADFIDLRTLSGQAGKRSYHDRNRSAGDDIGVITVYAGECGPRAILGQQASGYPITFVGGEI</sequence>
<dbReference type="EMBL" id="CP032695">
    <property type="protein sequence ID" value="AYG62432.1"/>
    <property type="molecule type" value="Genomic_DNA"/>
</dbReference>
<reference evidence="1 2" key="1">
    <citation type="submission" date="2018-10" db="EMBL/GenBank/DDBJ databases">
        <title>Rhizobium etli, R. leguminosarum and a new Rhizobium genospecies from Phaseolus dumosus.</title>
        <authorList>
            <person name="Ramirez-Puebla S.T."/>
            <person name="Rogel-Hernandez M.A."/>
            <person name="Guerrero G."/>
            <person name="Ormeno-Orrillo E."/>
            <person name="Martinez-Romero J.C."/>
            <person name="Negrete-Yankelevich S."/>
            <person name="Martinez-Romero E."/>
        </authorList>
    </citation>
    <scope>NUCLEOTIDE SEQUENCE [LARGE SCALE GENOMIC DNA]</scope>
    <source>
        <strain evidence="1 2">CCGE525</strain>
        <plasmid evidence="2">prccge525c</plasmid>
    </source>
</reference>
<dbReference type="KEGG" id="rjg:CCGE525_27005"/>
<geneLocation type="plasmid" evidence="2">
    <name>prccge525c</name>
</geneLocation>
<proteinExistence type="predicted"/>
<evidence type="ECO:0000313" key="2">
    <source>
        <dbReference type="Proteomes" id="UP000282195"/>
    </source>
</evidence>
<protein>
    <submittedName>
        <fullName evidence="1">Uncharacterized protein</fullName>
    </submittedName>
</protein>
<keyword evidence="1" id="KW-0614">Plasmid</keyword>
<dbReference type="RefSeq" id="WP_120707348.1">
    <property type="nucleotide sequence ID" value="NZ_CP032695.1"/>
</dbReference>
<organism evidence="1 2">
    <name type="scientific">Rhizobium jaguaris</name>
    <dbReference type="NCBI Taxonomy" id="1312183"/>
    <lineage>
        <taxon>Bacteria</taxon>
        <taxon>Pseudomonadati</taxon>
        <taxon>Pseudomonadota</taxon>
        <taxon>Alphaproteobacteria</taxon>
        <taxon>Hyphomicrobiales</taxon>
        <taxon>Rhizobiaceae</taxon>
        <taxon>Rhizobium/Agrobacterium group</taxon>
        <taxon>Rhizobium</taxon>
    </lineage>
</organism>
<gene>
    <name evidence="1" type="ORF">CCGE525_27005</name>
</gene>
<keyword evidence="2" id="KW-1185">Reference proteome</keyword>
<accession>A0A387G345</accession>